<keyword evidence="3" id="KW-1185">Reference proteome</keyword>
<reference evidence="2 3" key="1">
    <citation type="submission" date="2024-01" db="EMBL/GenBank/DDBJ databases">
        <title>Genome assemblies of Stephania.</title>
        <authorList>
            <person name="Yang L."/>
        </authorList>
    </citation>
    <scope>NUCLEOTIDE SEQUENCE [LARGE SCALE GENOMIC DNA]</scope>
    <source>
        <strain evidence="2">QJT</strain>
        <tissue evidence="2">Leaf</tissue>
    </source>
</reference>
<dbReference type="Proteomes" id="UP001417504">
    <property type="component" value="Unassembled WGS sequence"/>
</dbReference>
<name>A0AAP0JSE0_9MAGN</name>
<organism evidence="2 3">
    <name type="scientific">Stephania japonica</name>
    <dbReference type="NCBI Taxonomy" id="461633"/>
    <lineage>
        <taxon>Eukaryota</taxon>
        <taxon>Viridiplantae</taxon>
        <taxon>Streptophyta</taxon>
        <taxon>Embryophyta</taxon>
        <taxon>Tracheophyta</taxon>
        <taxon>Spermatophyta</taxon>
        <taxon>Magnoliopsida</taxon>
        <taxon>Ranunculales</taxon>
        <taxon>Menispermaceae</taxon>
        <taxon>Menispermoideae</taxon>
        <taxon>Cissampelideae</taxon>
        <taxon>Stephania</taxon>
    </lineage>
</organism>
<comment type="caution">
    <text evidence="2">The sequence shown here is derived from an EMBL/GenBank/DDBJ whole genome shotgun (WGS) entry which is preliminary data.</text>
</comment>
<feature type="signal peptide" evidence="1">
    <location>
        <begin position="1"/>
        <end position="27"/>
    </location>
</feature>
<dbReference type="EMBL" id="JBBNAE010000003">
    <property type="protein sequence ID" value="KAK9138150.1"/>
    <property type="molecule type" value="Genomic_DNA"/>
</dbReference>
<evidence type="ECO:0000313" key="2">
    <source>
        <dbReference type="EMBL" id="KAK9138150.1"/>
    </source>
</evidence>
<sequence>MAPLRLTLVTAFLLCLVIVMQVSSVEAIDDVVQAKCQEHPGGGRGVGREGCHNACQTRCRLVQDPYCIFTCVECCQEYLCVPSGLAGEPHKGECPCYEKEQRCP</sequence>
<dbReference type="Pfam" id="PF02704">
    <property type="entry name" value="GASA"/>
    <property type="match status" value="1"/>
</dbReference>
<proteinExistence type="predicted"/>
<protein>
    <submittedName>
        <fullName evidence="2">Uncharacterized protein</fullName>
    </submittedName>
</protein>
<gene>
    <name evidence="2" type="ORF">Sjap_008744</name>
</gene>
<evidence type="ECO:0000313" key="3">
    <source>
        <dbReference type="Proteomes" id="UP001417504"/>
    </source>
</evidence>
<dbReference type="AlphaFoldDB" id="A0AAP0JSE0"/>
<evidence type="ECO:0000256" key="1">
    <source>
        <dbReference type="SAM" id="SignalP"/>
    </source>
</evidence>
<feature type="chain" id="PRO_5042928723" evidence="1">
    <location>
        <begin position="28"/>
        <end position="104"/>
    </location>
</feature>
<accession>A0AAP0JSE0</accession>
<keyword evidence="1" id="KW-0732">Signal</keyword>
<dbReference type="InterPro" id="IPR003854">
    <property type="entry name" value="GASA"/>
</dbReference>